<dbReference type="NCBIfam" id="TIGR04215">
    <property type="entry name" value="choice_anch_A"/>
    <property type="match status" value="1"/>
</dbReference>
<keyword evidence="2" id="KW-0472">Membrane</keyword>
<keyword evidence="2" id="KW-1133">Transmembrane helix</keyword>
<dbReference type="PANTHER" id="PTHR48148">
    <property type="entry name" value="KERATINOCYTE PROLINE-RICH PROTEIN"/>
    <property type="match status" value="1"/>
</dbReference>
<proteinExistence type="predicted"/>
<feature type="region of interest" description="Disordered" evidence="1">
    <location>
        <begin position="345"/>
        <end position="454"/>
    </location>
</feature>
<dbReference type="Pfam" id="PF20597">
    <property type="entry name" value="pAdhesive_15"/>
    <property type="match status" value="1"/>
</dbReference>
<feature type="transmembrane region" description="Helical" evidence="2">
    <location>
        <begin position="453"/>
        <end position="475"/>
    </location>
</feature>
<sequence length="483" mass="49063">MRHGVRGKNPLLRFAVVAALAAAPLITLAAVGDAAQMAPPLGPCSGPDCPTQWDPPHTGPFNGADASLNVFVGGNYLVRQNAAEAEGKIAILGNLDINKASGGAFNMGVVGVGSMVTPPNGSDHVTVGGSVAMDNSQANPSRLFIGGTDFFVNPPTALWGNLVYGTTLTGAYDITPTGQAIQDPTRIDQFEPLRTIIENDSACMARQTATGTVADDGTTVTFTGDGTSARQIFNYDQNIGTDGGIRQLSFAGIPANATVIVNMTGSNVTVNTSSGTGAVDDPLTVLRPNLMWNFPTATNVSVIGTAQWQGSIMTGNPDSTTILSNPGTNGRVYLAGNLQQQGSAGTEIHNYPFNGDLPECSESPSPSPSPSDSPSPSPSDSPSPSPSDSPSPSPSDSPSPSPSDSPSPSPSDSPSPSPSETTPQPSPSETTPEPTGSRTRPPHPLPDTGGGDLVAPAAGAAAVLLGLGGAVIALARRNRGRHS</sequence>
<protein>
    <submittedName>
        <fullName evidence="5">Choice-of-anchor A family protein</fullName>
    </submittedName>
</protein>
<evidence type="ECO:0000259" key="4">
    <source>
        <dbReference type="Pfam" id="PF20597"/>
    </source>
</evidence>
<evidence type="ECO:0000313" key="5">
    <source>
        <dbReference type="EMBL" id="MFE1351132.1"/>
    </source>
</evidence>
<feature type="compositionally biased region" description="Low complexity" evidence="1">
    <location>
        <begin position="418"/>
        <end position="434"/>
    </location>
</feature>
<feature type="chain" id="PRO_5045694772" evidence="3">
    <location>
        <begin position="30"/>
        <end position="483"/>
    </location>
</feature>
<keyword evidence="2" id="KW-0812">Transmembrane</keyword>
<comment type="caution">
    <text evidence="5">The sequence shown here is derived from an EMBL/GenBank/DDBJ whole genome shotgun (WGS) entry which is preliminary data.</text>
</comment>
<evidence type="ECO:0000256" key="3">
    <source>
        <dbReference type="SAM" id="SignalP"/>
    </source>
</evidence>
<dbReference type="EMBL" id="JBHYPX010000004">
    <property type="protein sequence ID" value="MFE1351132.1"/>
    <property type="molecule type" value="Genomic_DNA"/>
</dbReference>
<evidence type="ECO:0000256" key="1">
    <source>
        <dbReference type="SAM" id="MobiDB-lite"/>
    </source>
</evidence>
<organism evidence="5 6">
    <name type="scientific">Kitasatospora phosalacinea</name>
    <dbReference type="NCBI Taxonomy" id="2065"/>
    <lineage>
        <taxon>Bacteria</taxon>
        <taxon>Bacillati</taxon>
        <taxon>Actinomycetota</taxon>
        <taxon>Actinomycetes</taxon>
        <taxon>Kitasatosporales</taxon>
        <taxon>Streptomycetaceae</taxon>
        <taxon>Kitasatospora</taxon>
    </lineage>
</organism>
<keyword evidence="6" id="KW-1185">Reference proteome</keyword>
<evidence type="ECO:0000256" key="2">
    <source>
        <dbReference type="SAM" id="Phobius"/>
    </source>
</evidence>
<gene>
    <name evidence="5" type="ORF">ACFW6T_03995</name>
</gene>
<dbReference type="Proteomes" id="UP001599542">
    <property type="component" value="Unassembled WGS sequence"/>
</dbReference>
<feature type="domain" description="Choice-of-anchor A" evidence="4">
    <location>
        <begin position="69"/>
        <end position="342"/>
    </location>
</feature>
<reference evidence="5 6" key="1">
    <citation type="submission" date="2024-09" db="EMBL/GenBank/DDBJ databases">
        <title>The Natural Products Discovery Center: Release of the First 8490 Sequenced Strains for Exploring Actinobacteria Biosynthetic Diversity.</title>
        <authorList>
            <person name="Kalkreuter E."/>
            <person name="Kautsar S.A."/>
            <person name="Yang D."/>
            <person name="Bader C.D."/>
            <person name="Teijaro C.N."/>
            <person name="Fluegel L."/>
            <person name="Davis C.M."/>
            <person name="Simpson J.R."/>
            <person name="Lauterbach L."/>
            <person name="Steele A.D."/>
            <person name="Gui C."/>
            <person name="Meng S."/>
            <person name="Li G."/>
            <person name="Viehrig K."/>
            <person name="Ye F."/>
            <person name="Su P."/>
            <person name="Kiefer A.F."/>
            <person name="Nichols A."/>
            <person name="Cepeda A.J."/>
            <person name="Yan W."/>
            <person name="Fan B."/>
            <person name="Jiang Y."/>
            <person name="Adhikari A."/>
            <person name="Zheng C.-J."/>
            <person name="Schuster L."/>
            <person name="Cowan T.M."/>
            <person name="Smanski M.J."/>
            <person name="Chevrette M.G."/>
            <person name="De Carvalho L.P.S."/>
            <person name="Shen B."/>
        </authorList>
    </citation>
    <scope>NUCLEOTIDE SEQUENCE [LARGE SCALE GENOMIC DNA]</scope>
    <source>
        <strain evidence="5 6">NPDC058753</strain>
    </source>
</reference>
<evidence type="ECO:0000313" key="6">
    <source>
        <dbReference type="Proteomes" id="UP001599542"/>
    </source>
</evidence>
<dbReference type="RefSeq" id="WP_380328425.1">
    <property type="nucleotide sequence ID" value="NZ_JBHYPW010000048.1"/>
</dbReference>
<feature type="compositionally biased region" description="Pro residues" evidence="1">
    <location>
        <begin position="365"/>
        <end position="417"/>
    </location>
</feature>
<name>A0ABW6GEJ7_9ACTN</name>
<keyword evidence="3" id="KW-0732">Signal</keyword>
<feature type="signal peptide" evidence="3">
    <location>
        <begin position="1"/>
        <end position="29"/>
    </location>
</feature>
<dbReference type="PANTHER" id="PTHR48148:SF2">
    <property type="entry name" value="PA14 DOMAIN-CONTAINING PROTEIN"/>
    <property type="match status" value="1"/>
</dbReference>
<dbReference type="InterPro" id="IPR026588">
    <property type="entry name" value="Choice_anch_A"/>
</dbReference>
<accession>A0ABW6GEJ7</accession>